<organism evidence="4 5">
    <name type="scientific">Penicillium vulpinum</name>
    <dbReference type="NCBI Taxonomy" id="29845"/>
    <lineage>
        <taxon>Eukaryota</taxon>
        <taxon>Fungi</taxon>
        <taxon>Dikarya</taxon>
        <taxon>Ascomycota</taxon>
        <taxon>Pezizomycotina</taxon>
        <taxon>Eurotiomycetes</taxon>
        <taxon>Eurotiomycetidae</taxon>
        <taxon>Eurotiales</taxon>
        <taxon>Aspergillaceae</taxon>
        <taxon>Penicillium</taxon>
    </lineage>
</organism>
<evidence type="ECO:0000259" key="3">
    <source>
        <dbReference type="PROSITE" id="PS50157"/>
    </source>
</evidence>
<dbReference type="Gene3D" id="3.30.160.60">
    <property type="entry name" value="Classic Zinc Finger"/>
    <property type="match status" value="1"/>
</dbReference>
<sequence>MPSSPDEPELDDTIHPLRIGLDSNAFDPVYPQPGNSLLPLTVAETHMPPADQLGYNRYREPLELVGEQFRPASPSRHNWTNQNVTQYVLVDNGHRAIAIPFGDPAHYLTHAAPPMPFPLMHDQLDPNITQYYAEINHNHCPPLPTRFGGPTSHLSHTIPLIALPPTNHQPNQGTTQNFAVNYHTPRVVAGALQSSGEYMSRTPSLLASPHGQASPWAGPPSPAFINPTPRVVAGALQSSGEYMSRTPSLLASPHGHASPWAGPSTPSLNNHGSRAVAGGLQGSGEYMSRTPSLLASPHGKASPWAGPSTPSLNNHGSRALAGALQSPGEPMSRTPSLLASSHGDTSPWQGPSTPAVNNHGSRAVAGALQVSGEYMSRTSSLLGPSRGQALACQQPIPIGAASNGFTDHQPNQSTTRNVAMNNHDYWSLATALQRSSRGQASAGQDPPRIISNDITGHGRSQPTGSSHKESNPSTYRCDWPGCTSPGTFTTKGSLKRHGKEQHTARLSFPCKVSGCDKIYARNSTLADHQLKAHGIRAHGRPA</sequence>
<feature type="domain" description="C2H2-type" evidence="3">
    <location>
        <begin position="508"/>
        <end position="533"/>
    </location>
</feature>
<dbReference type="PROSITE" id="PS00028">
    <property type="entry name" value="ZINC_FINGER_C2H2_1"/>
    <property type="match status" value="1"/>
</dbReference>
<accession>A0A1V6SF48</accession>
<dbReference type="GO" id="GO:0008270">
    <property type="term" value="F:zinc ion binding"/>
    <property type="evidence" value="ECO:0007669"/>
    <property type="project" value="UniProtKB-KW"/>
</dbReference>
<evidence type="ECO:0000313" key="5">
    <source>
        <dbReference type="Proteomes" id="UP000191518"/>
    </source>
</evidence>
<feature type="compositionally biased region" description="Polar residues" evidence="2">
    <location>
        <begin position="452"/>
        <end position="465"/>
    </location>
</feature>
<dbReference type="SUPFAM" id="SSF57667">
    <property type="entry name" value="beta-beta-alpha zinc fingers"/>
    <property type="match status" value="1"/>
</dbReference>
<dbReference type="EMBL" id="MDYP01000001">
    <property type="protein sequence ID" value="OQE12657.1"/>
    <property type="molecule type" value="Genomic_DNA"/>
</dbReference>
<dbReference type="InterPro" id="IPR013087">
    <property type="entry name" value="Znf_C2H2_type"/>
</dbReference>
<dbReference type="InterPro" id="IPR036236">
    <property type="entry name" value="Znf_C2H2_sf"/>
</dbReference>
<evidence type="ECO:0000256" key="2">
    <source>
        <dbReference type="SAM" id="MobiDB-lite"/>
    </source>
</evidence>
<feature type="region of interest" description="Disordered" evidence="2">
    <location>
        <begin position="201"/>
        <end position="222"/>
    </location>
</feature>
<evidence type="ECO:0000256" key="1">
    <source>
        <dbReference type="PROSITE-ProRule" id="PRU00042"/>
    </source>
</evidence>
<keyword evidence="1" id="KW-0479">Metal-binding</keyword>
<feature type="region of interest" description="Disordered" evidence="2">
    <location>
        <begin position="245"/>
        <end position="358"/>
    </location>
</feature>
<name>A0A1V6SF48_9EURO</name>
<dbReference type="Pfam" id="PF00096">
    <property type="entry name" value="zf-C2H2"/>
    <property type="match status" value="1"/>
</dbReference>
<comment type="caution">
    <text evidence="4">The sequence shown here is derived from an EMBL/GenBank/DDBJ whole genome shotgun (WGS) entry which is preliminary data.</text>
</comment>
<keyword evidence="1" id="KW-0863">Zinc-finger</keyword>
<keyword evidence="1" id="KW-0862">Zinc</keyword>
<dbReference type="PROSITE" id="PS50157">
    <property type="entry name" value="ZINC_FINGER_C2H2_2"/>
    <property type="match status" value="1"/>
</dbReference>
<dbReference type="Proteomes" id="UP000191518">
    <property type="component" value="Unassembled WGS sequence"/>
</dbReference>
<dbReference type="AlphaFoldDB" id="A0A1V6SF48"/>
<protein>
    <recommendedName>
        <fullName evidence="3">C2H2-type domain-containing protein</fullName>
    </recommendedName>
</protein>
<keyword evidence="5" id="KW-1185">Reference proteome</keyword>
<proteinExistence type="predicted"/>
<feature type="region of interest" description="Disordered" evidence="2">
    <location>
        <begin position="435"/>
        <end position="474"/>
    </location>
</feature>
<evidence type="ECO:0000313" key="4">
    <source>
        <dbReference type="EMBL" id="OQE12657.1"/>
    </source>
</evidence>
<reference evidence="5" key="1">
    <citation type="journal article" date="2017" name="Nat. Microbiol.">
        <title>Global analysis of biosynthetic gene clusters reveals vast potential of secondary metabolite production in Penicillium species.</title>
        <authorList>
            <person name="Nielsen J.C."/>
            <person name="Grijseels S."/>
            <person name="Prigent S."/>
            <person name="Ji B."/>
            <person name="Dainat J."/>
            <person name="Nielsen K.F."/>
            <person name="Frisvad J.C."/>
            <person name="Workman M."/>
            <person name="Nielsen J."/>
        </authorList>
    </citation>
    <scope>NUCLEOTIDE SEQUENCE [LARGE SCALE GENOMIC DNA]</scope>
    <source>
        <strain evidence="5">IBT 29486</strain>
    </source>
</reference>
<dbReference type="SMART" id="SM00355">
    <property type="entry name" value="ZnF_C2H2"/>
    <property type="match status" value="2"/>
</dbReference>
<feature type="compositionally biased region" description="Polar residues" evidence="2">
    <location>
        <begin position="333"/>
        <end position="358"/>
    </location>
</feature>
<dbReference type="STRING" id="29845.A0A1V6SF48"/>
<gene>
    <name evidence="4" type="ORF">PENVUL_c001G04137</name>
</gene>